<evidence type="ECO:0000256" key="1">
    <source>
        <dbReference type="ARBA" id="ARBA00004141"/>
    </source>
</evidence>
<dbReference type="SUPFAM" id="SSF103473">
    <property type="entry name" value="MFS general substrate transporter"/>
    <property type="match status" value="1"/>
</dbReference>
<evidence type="ECO:0000256" key="4">
    <source>
        <dbReference type="ARBA" id="ARBA00022448"/>
    </source>
</evidence>
<feature type="transmembrane region" description="Helical" evidence="10">
    <location>
        <begin position="71"/>
        <end position="91"/>
    </location>
</feature>
<dbReference type="STRING" id="92696.A0A4R0RNG1"/>
<feature type="transmembrane region" description="Helical" evidence="10">
    <location>
        <begin position="161"/>
        <end position="180"/>
    </location>
</feature>
<dbReference type="InterPro" id="IPR003663">
    <property type="entry name" value="Sugar/inositol_transpt"/>
</dbReference>
<dbReference type="OrthoDB" id="340608at2759"/>
<dbReference type="GO" id="GO:0005886">
    <property type="term" value="C:plasma membrane"/>
    <property type="evidence" value="ECO:0007669"/>
    <property type="project" value="TreeGrafter"/>
</dbReference>
<dbReference type="PANTHER" id="PTHR10926">
    <property type="entry name" value="CELL CYCLE CONTROL PROTEIN 50"/>
    <property type="match status" value="1"/>
</dbReference>
<feature type="transmembrane region" description="Helical" evidence="10">
    <location>
        <begin position="192"/>
        <end position="211"/>
    </location>
</feature>
<evidence type="ECO:0000256" key="10">
    <source>
        <dbReference type="SAM" id="Phobius"/>
    </source>
</evidence>
<comment type="caution">
    <text evidence="12">The sequence shown here is derived from an EMBL/GenBank/DDBJ whole genome shotgun (WGS) entry which is preliminary data.</text>
</comment>
<evidence type="ECO:0000256" key="6">
    <source>
        <dbReference type="ARBA" id="ARBA00022989"/>
    </source>
</evidence>
<evidence type="ECO:0000256" key="9">
    <source>
        <dbReference type="SAM" id="MobiDB-lite"/>
    </source>
</evidence>
<evidence type="ECO:0000259" key="11">
    <source>
        <dbReference type="PROSITE" id="PS50850"/>
    </source>
</evidence>
<dbReference type="Proteomes" id="UP000292702">
    <property type="component" value="Unassembled WGS sequence"/>
</dbReference>
<feature type="transmembrane region" description="Helical" evidence="10">
    <location>
        <begin position="347"/>
        <end position="367"/>
    </location>
</feature>
<keyword evidence="7 10" id="KW-0472">Membrane</keyword>
<keyword evidence="5 10" id="KW-0812">Transmembrane</keyword>
<feature type="transmembrane region" description="Helical" evidence="10">
    <location>
        <begin position="409"/>
        <end position="432"/>
    </location>
</feature>
<gene>
    <name evidence="12" type="ORF">EIP91_004793</name>
</gene>
<dbReference type="InterPro" id="IPR005828">
    <property type="entry name" value="MFS_sugar_transport-like"/>
</dbReference>
<dbReference type="PROSITE" id="PS50850">
    <property type="entry name" value="MFS"/>
    <property type="match status" value="1"/>
</dbReference>
<evidence type="ECO:0000256" key="3">
    <source>
        <dbReference type="ARBA" id="ARBA00010992"/>
    </source>
</evidence>
<dbReference type="GO" id="GO:0005794">
    <property type="term" value="C:Golgi apparatus"/>
    <property type="evidence" value="ECO:0007669"/>
    <property type="project" value="TreeGrafter"/>
</dbReference>
<comment type="catalytic activity">
    <reaction evidence="8">
        <text>myo-inositol(out) + H(+)(out) = myo-inositol(in) + H(+)(in)</text>
        <dbReference type="Rhea" id="RHEA:60364"/>
        <dbReference type="ChEBI" id="CHEBI:15378"/>
        <dbReference type="ChEBI" id="CHEBI:17268"/>
    </reaction>
</comment>
<reference evidence="12 13" key="1">
    <citation type="submission" date="2018-11" db="EMBL/GenBank/DDBJ databases">
        <title>Genome assembly of Steccherinum ochraceum LE-BIN_3174, the white-rot fungus of the Steccherinaceae family (The Residual Polyporoid clade, Polyporales, Basidiomycota).</title>
        <authorList>
            <person name="Fedorova T.V."/>
            <person name="Glazunova O.A."/>
            <person name="Landesman E.O."/>
            <person name="Moiseenko K.V."/>
            <person name="Psurtseva N.V."/>
            <person name="Savinova O.S."/>
            <person name="Shakhova N.V."/>
            <person name="Tyazhelova T.V."/>
            <person name="Vasina D.V."/>
        </authorList>
    </citation>
    <scope>NUCLEOTIDE SEQUENCE [LARGE SCALE GENOMIC DNA]</scope>
    <source>
        <strain evidence="12 13">LE-BIN_3174</strain>
    </source>
</reference>
<feature type="region of interest" description="Disordered" evidence="9">
    <location>
        <begin position="484"/>
        <end position="505"/>
    </location>
</feature>
<evidence type="ECO:0000256" key="8">
    <source>
        <dbReference type="ARBA" id="ARBA00049119"/>
    </source>
</evidence>
<evidence type="ECO:0000313" key="13">
    <source>
        <dbReference type="Proteomes" id="UP000292702"/>
    </source>
</evidence>
<dbReference type="GO" id="GO:0005783">
    <property type="term" value="C:endoplasmic reticulum"/>
    <property type="evidence" value="ECO:0007669"/>
    <property type="project" value="TreeGrafter"/>
</dbReference>
<feature type="domain" description="Major facilitator superfamily (MFS) profile" evidence="11">
    <location>
        <begin position="16"/>
        <end position="470"/>
    </location>
</feature>
<feature type="transmembrane region" description="Helical" evidence="10">
    <location>
        <begin position="128"/>
        <end position="149"/>
    </location>
</feature>
<keyword evidence="6 10" id="KW-1133">Transmembrane helix</keyword>
<feature type="transmembrane region" description="Helical" evidence="10">
    <location>
        <begin position="565"/>
        <end position="586"/>
    </location>
</feature>
<comment type="subcellular location">
    <subcellularLocation>
        <location evidence="1">Membrane</location>
        <topology evidence="1">Multi-pass membrane protein</topology>
    </subcellularLocation>
</comment>
<feature type="compositionally biased region" description="Basic residues" evidence="9">
    <location>
        <begin position="484"/>
        <end position="494"/>
    </location>
</feature>
<feature type="transmembrane region" description="Helical" evidence="10">
    <location>
        <begin position="103"/>
        <end position="122"/>
    </location>
</feature>
<name>A0A4R0RNG1_9APHY</name>
<keyword evidence="13" id="KW-1185">Reference proteome</keyword>
<dbReference type="Pfam" id="PF00083">
    <property type="entry name" value="Sugar_tr"/>
    <property type="match status" value="1"/>
</dbReference>
<protein>
    <recommendedName>
        <fullName evidence="11">Major facilitator superfamily (MFS) profile domain-containing protein</fullName>
    </recommendedName>
</protein>
<dbReference type="AlphaFoldDB" id="A0A4R0RNG1"/>
<comment type="similarity">
    <text evidence="3">Belongs to the major facilitator superfamily. Sugar transporter (TC 2.A.1.1) family.</text>
</comment>
<evidence type="ECO:0000256" key="5">
    <source>
        <dbReference type="ARBA" id="ARBA00022692"/>
    </source>
</evidence>
<dbReference type="InterPro" id="IPR005045">
    <property type="entry name" value="CDC50/LEM3_fam"/>
</dbReference>
<dbReference type="InterPro" id="IPR005829">
    <property type="entry name" value="Sugar_transporter_CS"/>
</dbReference>
<sequence>MADAGPHAFTTYGWVVCLWILVVSFQYGYHISALNQIQAVLTCRDVGTTAPPADIVLSPYGLPTCIPMSDATFSVVTAVYTIGGLLGSLIANVIMDSYGRKGAVCAASAMVVLGSGLMGIAAALPPLIIGRVFVGVGAGIGLCVGPIFLAEVAPSKIKGAVGVLTQFAIVIGIFVTQAMGLKLATPQDWRTVLIFSSALSFIQLLLSGLIVESPTWLTRRGMTQDLLYAARKLWVSSEATYGYTIPHDNSEAPLLGESEEDVEEQAAKRPEDHDTAISIVQLLMAPELRRPLTIQCSGVNAVLYYSNDILSKALPDVGPYVSLGITIVNVIMTFPPIFLIERMGRKTLLTISASGALASLVCVGFGLNSGMVGLASVAIIAFIASFAVGIGPVPFVMIPEVSPLHAVSALSSVGLSLNWIINFGVGLVFLPLRNMLSGGDPEKEGRVFYVFASMLAICTVVLLNVYRGPTPAVALLLLITNHHQPRPAPRRTRSPRSDSRPAHAYTHPQSRLMALFRRKKAPADENGADANGDGKKEKGSWRRPANTAFKQQRLKAWQPIFTPKTVLPAFFIVGLIFAPIGGLLIWGSSLVTEITLEYTDCDTLNPSSSNNSLTFSNMPDFNYRLRSSQSHAPFTPPQYAFINDTSGPLGQQAQCFVQFDIPYDLEPTVLLYYKLTNFFQNHRRYVKSLNTDQLKGKFVSVSDLQNGDCKPLARFQNDTGRFAVYPCGLIANSVFNDTYSGLTETTGSGSNYTFSEKGIAWPGEAKKYATTPGYNLNEIVPPPNWGLRFPNGYTTDNPPPDLKADEHFQNWMRTAGLPTFTKLWGRNDNDRLLKGRYQIVANMNYPVRSYKGHKAIVISTVSWIGGKNPFLGWAYVAAASLFVAVAILGTIRHMIKPRKLGDMSLLSWNR</sequence>
<keyword evidence="4" id="KW-0813">Transport</keyword>
<dbReference type="PROSITE" id="PS00217">
    <property type="entry name" value="SUGAR_TRANSPORT_2"/>
    <property type="match status" value="1"/>
</dbReference>
<evidence type="ECO:0000256" key="2">
    <source>
        <dbReference type="ARBA" id="ARBA00009457"/>
    </source>
</evidence>
<dbReference type="EMBL" id="RWJN01000268">
    <property type="protein sequence ID" value="TCD63884.1"/>
    <property type="molecule type" value="Genomic_DNA"/>
</dbReference>
<accession>A0A4R0RNG1</accession>
<dbReference type="PANTHER" id="PTHR10926:SF0">
    <property type="entry name" value="CDC50, ISOFORM A"/>
    <property type="match status" value="1"/>
</dbReference>
<dbReference type="InterPro" id="IPR020846">
    <property type="entry name" value="MFS_dom"/>
</dbReference>
<dbReference type="InterPro" id="IPR036259">
    <property type="entry name" value="MFS_trans_sf"/>
</dbReference>
<proteinExistence type="inferred from homology"/>
<dbReference type="GO" id="GO:0022857">
    <property type="term" value="F:transmembrane transporter activity"/>
    <property type="evidence" value="ECO:0007669"/>
    <property type="project" value="InterPro"/>
</dbReference>
<feature type="transmembrane region" description="Helical" evidence="10">
    <location>
        <begin position="870"/>
        <end position="891"/>
    </location>
</feature>
<organism evidence="12 13">
    <name type="scientific">Steccherinum ochraceum</name>
    <dbReference type="NCBI Taxonomy" id="92696"/>
    <lineage>
        <taxon>Eukaryota</taxon>
        <taxon>Fungi</taxon>
        <taxon>Dikarya</taxon>
        <taxon>Basidiomycota</taxon>
        <taxon>Agaricomycotina</taxon>
        <taxon>Agaricomycetes</taxon>
        <taxon>Polyporales</taxon>
        <taxon>Steccherinaceae</taxon>
        <taxon>Steccherinum</taxon>
    </lineage>
</organism>
<dbReference type="Gene3D" id="1.20.1250.20">
    <property type="entry name" value="MFS general substrate transporter like domains"/>
    <property type="match status" value="1"/>
</dbReference>
<feature type="transmembrane region" description="Helical" evidence="10">
    <location>
        <begin position="12"/>
        <end position="29"/>
    </location>
</feature>
<dbReference type="Pfam" id="PF03381">
    <property type="entry name" value="CDC50"/>
    <property type="match status" value="1"/>
</dbReference>
<feature type="transmembrane region" description="Helical" evidence="10">
    <location>
        <begin position="373"/>
        <end position="397"/>
    </location>
</feature>
<feature type="transmembrane region" description="Helical" evidence="10">
    <location>
        <begin position="447"/>
        <end position="466"/>
    </location>
</feature>
<feature type="region of interest" description="Disordered" evidence="9">
    <location>
        <begin position="248"/>
        <end position="270"/>
    </location>
</feature>
<feature type="transmembrane region" description="Helical" evidence="10">
    <location>
        <begin position="317"/>
        <end position="340"/>
    </location>
</feature>
<evidence type="ECO:0000256" key="7">
    <source>
        <dbReference type="ARBA" id="ARBA00023136"/>
    </source>
</evidence>
<comment type="similarity">
    <text evidence="2">Belongs to the CDC50/LEM3 family.</text>
</comment>
<feature type="region of interest" description="Disordered" evidence="9">
    <location>
        <begin position="522"/>
        <end position="542"/>
    </location>
</feature>
<evidence type="ECO:0000313" key="12">
    <source>
        <dbReference type="EMBL" id="TCD63884.1"/>
    </source>
</evidence>
<dbReference type="PRINTS" id="PR00171">
    <property type="entry name" value="SUGRTRNSPORT"/>
</dbReference>